<evidence type="ECO:0000313" key="2">
    <source>
        <dbReference type="EMBL" id="BBO30803.1"/>
    </source>
</evidence>
<evidence type="ECO:0000256" key="1">
    <source>
        <dbReference type="SAM" id="SignalP"/>
    </source>
</evidence>
<feature type="chain" id="PRO_5024992776" evidence="1">
    <location>
        <begin position="29"/>
        <end position="297"/>
    </location>
</feature>
<reference evidence="3" key="1">
    <citation type="submission" date="2019-10" db="EMBL/GenBank/DDBJ databases">
        <title>Lacipirellula parvula gen. nov., sp. nov., representing a lineage of planctomycetes widespread in freshwater anoxic habitats, and description of the family Lacipirellulaceae.</title>
        <authorList>
            <person name="Dedysh S.N."/>
            <person name="Kulichevskaya I.S."/>
            <person name="Beletsky A.V."/>
            <person name="Rakitin A.L."/>
            <person name="Mardanov A.V."/>
            <person name="Ivanova A.A."/>
            <person name="Saltykova V.X."/>
            <person name="Rijpstra W.I.C."/>
            <person name="Sinninghe Damste J.S."/>
            <person name="Ravin N.V."/>
        </authorList>
    </citation>
    <scope>NUCLEOTIDE SEQUENCE [LARGE SCALE GENOMIC DNA]</scope>
    <source>
        <strain evidence="3">PX69</strain>
    </source>
</reference>
<evidence type="ECO:0000313" key="3">
    <source>
        <dbReference type="Proteomes" id="UP000326837"/>
    </source>
</evidence>
<feature type="signal peptide" evidence="1">
    <location>
        <begin position="1"/>
        <end position="28"/>
    </location>
</feature>
<dbReference type="RefSeq" id="WP_152097070.1">
    <property type="nucleotide sequence ID" value="NZ_AP021861.1"/>
</dbReference>
<accession>A0A5K7X8P6</accession>
<name>A0A5K7X8P6_9BACT</name>
<sequence length="297" mass="31069">MHHHILKRLGGVALAVALLLALSAAADAAIDGSKHFAEPSAVPTYGPNNYLPTFGDGPGNVFGVESAGTPDVTSITNLWTLGDAHTTRQEWSDLYARRLNSRSAQVDAIGGLQTDGSGPVFSGTITASAPGYITTSGNFYAYTGDFTGTILAGNYGGATGSRAGGTLALFQTSSAANPDVRPMLAIGNPDGSYEQGYDPLGIEITLHDGSPIPGGVSILHWGLNFQAISEPSPHGEIPWQENLWSIWMPEWTGDFRVHYGNVNHGAFSAARLDTAIGSMNGEPSLANFVVGRRLSLG</sequence>
<dbReference type="EMBL" id="AP021861">
    <property type="protein sequence ID" value="BBO30803.1"/>
    <property type="molecule type" value="Genomic_DNA"/>
</dbReference>
<gene>
    <name evidence="2" type="ORF">PLANPX_0415</name>
</gene>
<proteinExistence type="predicted"/>
<protein>
    <submittedName>
        <fullName evidence="2">Uncharacterized protein</fullName>
    </submittedName>
</protein>
<organism evidence="2 3">
    <name type="scientific">Lacipirellula parvula</name>
    <dbReference type="NCBI Taxonomy" id="2650471"/>
    <lineage>
        <taxon>Bacteria</taxon>
        <taxon>Pseudomonadati</taxon>
        <taxon>Planctomycetota</taxon>
        <taxon>Planctomycetia</taxon>
        <taxon>Pirellulales</taxon>
        <taxon>Lacipirellulaceae</taxon>
        <taxon>Lacipirellula</taxon>
    </lineage>
</organism>
<keyword evidence="3" id="KW-1185">Reference proteome</keyword>
<keyword evidence="1" id="KW-0732">Signal</keyword>
<dbReference type="KEGG" id="lpav:PLANPX_0415"/>
<dbReference type="AlphaFoldDB" id="A0A5K7X8P6"/>
<dbReference type="Proteomes" id="UP000326837">
    <property type="component" value="Chromosome"/>
</dbReference>